<feature type="transmembrane region" description="Helical" evidence="7">
    <location>
        <begin position="405"/>
        <end position="429"/>
    </location>
</feature>
<evidence type="ECO:0000313" key="11">
    <source>
        <dbReference type="Proteomes" id="UP000182045"/>
    </source>
</evidence>
<feature type="transmembrane region" description="Helical" evidence="7">
    <location>
        <begin position="12"/>
        <end position="34"/>
    </location>
</feature>
<organism evidence="9 10">
    <name type="scientific">Roseibaca calidilacus</name>
    <dbReference type="NCBI Taxonomy" id="1666912"/>
    <lineage>
        <taxon>Bacteria</taxon>
        <taxon>Pseudomonadati</taxon>
        <taxon>Pseudomonadota</taxon>
        <taxon>Alphaproteobacteria</taxon>
        <taxon>Rhodobacterales</taxon>
        <taxon>Paracoccaceae</taxon>
        <taxon>Roseinatronobacter</taxon>
    </lineage>
</organism>
<dbReference type="RefSeq" id="WP_072246468.1">
    <property type="nucleotide sequence ID" value="NZ_FBYC01000004.1"/>
</dbReference>
<dbReference type="InterPro" id="IPR044644">
    <property type="entry name" value="DinF-like"/>
</dbReference>
<dbReference type="EMBL" id="FBYC01000004">
    <property type="protein sequence ID" value="CUX82344.1"/>
    <property type="molecule type" value="Genomic_DNA"/>
</dbReference>
<feature type="transmembrane region" description="Helical" evidence="7">
    <location>
        <begin position="164"/>
        <end position="185"/>
    </location>
</feature>
<dbReference type="GO" id="GO:0015297">
    <property type="term" value="F:antiporter activity"/>
    <property type="evidence" value="ECO:0007669"/>
    <property type="project" value="InterPro"/>
</dbReference>
<evidence type="ECO:0000256" key="1">
    <source>
        <dbReference type="ARBA" id="ARBA00004141"/>
    </source>
</evidence>
<dbReference type="PANTHER" id="PTHR43298">
    <property type="entry name" value="MULTIDRUG RESISTANCE PROTEIN NORM-RELATED"/>
    <property type="match status" value="1"/>
</dbReference>
<reference evidence="8 11" key="2">
    <citation type="submission" date="2016-01" db="EMBL/GenBank/DDBJ databases">
        <authorList>
            <person name="Varghese N."/>
        </authorList>
    </citation>
    <scope>NUCLEOTIDE SEQUENCE [LARGE SCALE GENOMIC DNA]</scope>
    <source>
        <strain evidence="8 11">HL-91</strain>
    </source>
</reference>
<gene>
    <name evidence="8" type="ORF">Ga0058931_2319</name>
    <name evidence="9" type="ORF">HLUCCA05_01860</name>
</gene>
<keyword evidence="3" id="KW-0813">Transport</keyword>
<dbReference type="NCBIfam" id="TIGR00797">
    <property type="entry name" value="matE"/>
    <property type="match status" value="1"/>
</dbReference>
<feature type="transmembrane region" description="Helical" evidence="7">
    <location>
        <begin position="383"/>
        <end position="399"/>
    </location>
</feature>
<evidence type="ECO:0000313" key="8">
    <source>
        <dbReference type="EMBL" id="CUX82344.1"/>
    </source>
</evidence>
<feature type="transmembrane region" description="Helical" evidence="7">
    <location>
        <begin position="191"/>
        <end position="211"/>
    </location>
</feature>
<dbReference type="Pfam" id="PF01554">
    <property type="entry name" value="MatE"/>
    <property type="match status" value="2"/>
</dbReference>
<feature type="transmembrane region" description="Helical" evidence="7">
    <location>
        <begin position="40"/>
        <end position="60"/>
    </location>
</feature>
<keyword evidence="6 7" id="KW-0472">Membrane</keyword>
<protein>
    <submittedName>
        <fullName evidence="9">MATE family permease</fullName>
    </submittedName>
    <submittedName>
        <fullName evidence="8">Multidrug resistance protein, MATE family</fullName>
    </submittedName>
</protein>
<dbReference type="InterPro" id="IPR002528">
    <property type="entry name" value="MATE_fam"/>
</dbReference>
<feature type="transmembrane region" description="Helical" evidence="7">
    <location>
        <begin position="269"/>
        <end position="292"/>
    </location>
</feature>
<feature type="transmembrane region" description="Helical" evidence="7">
    <location>
        <begin position="313"/>
        <end position="338"/>
    </location>
</feature>
<evidence type="ECO:0000313" key="10">
    <source>
        <dbReference type="Proteomes" id="UP000050413"/>
    </source>
</evidence>
<accession>A0A0N8K7J2</accession>
<sequence>MPAITDRRILRIAAPILLANIAVPLLGAVDTGIIGQMGEAAPIGAVGLGAIILTSIYWVFGFLRMGTTGLVAQATGAGDLAESGAILTRGVLLGLGAGTVMVLGQVGLMDAAFLIAPASATVEALARDYLAIRIWGAPATIALYALNGWLIATERTRSVLALQLWMSGLNVVLSLWFVLGLGWGVPGVATATLIAELTALALGLWLCRAAFSGNQWRDWPRVFDRARLKRMWSVNSDIMLRSVALQGAMTGFLFISAGFGDVDLAANQILWQFVIIIAHALDGFAFAAEALVGQAVGARAVADMRRAGLRAGIWAFALAGIMALVFLLGGPSVIAMMARDLDVQAAAIAYLPFVAAMALTSCAAYMLDGIFIGATGTREMRNTVILAVAIYALVIWAFVPGFGNVALWSALMLLNILRAVFLGALYPALERRVAGGV</sequence>
<dbReference type="CDD" id="cd13136">
    <property type="entry name" value="MATE_DinF_like"/>
    <property type="match status" value="1"/>
</dbReference>
<dbReference type="AlphaFoldDB" id="A0A0N8K7J2"/>
<dbReference type="Proteomes" id="UP000050413">
    <property type="component" value="Unassembled WGS sequence"/>
</dbReference>
<dbReference type="GO" id="GO:0005886">
    <property type="term" value="C:plasma membrane"/>
    <property type="evidence" value="ECO:0007669"/>
    <property type="project" value="TreeGrafter"/>
</dbReference>
<keyword evidence="4 7" id="KW-0812">Transmembrane</keyword>
<evidence type="ECO:0000256" key="2">
    <source>
        <dbReference type="ARBA" id="ARBA00010199"/>
    </source>
</evidence>
<feature type="transmembrane region" description="Helical" evidence="7">
    <location>
        <begin position="238"/>
        <end position="257"/>
    </location>
</feature>
<dbReference type="PANTHER" id="PTHR43298:SF2">
    <property type="entry name" value="FMN_FAD EXPORTER YEEO-RELATED"/>
    <property type="match status" value="1"/>
</dbReference>
<proteinExistence type="inferred from homology"/>
<dbReference type="GO" id="GO:0042910">
    <property type="term" value="F:xenobiotic transmembrane transporter activity"/>
    <property type="evidence" value="ECO:0007669"/>
    <property type="project" value="InterPro"/>
</dbReference>
<feature type="transmembrane region" description="Helical" evidence="7">
    <location>
        <begin position="91"/>
        <end position="118"/>
    </location>
</feature>
<evidence type="ECO:0000256" key="4">
    <source>
        <dbReference type="ARBA" id="ARBA00022692"/>
    </source>
</evidence>
<comment type="similarity">
    <text evidence="2">Belongs to the multi antimicrobial extrusion (MATE) (TC 2.A.66.1) family.</text>
</comment>
<evidence type="ECO:0000313" key="9">
    <source>
        <dbReference type="EMBL" id="KPP91889.1"/>
    </source>
</evidence>
<dbReference type="Proteomes" id="UP000182045">
    <property type="component" value="Unassembled WGS sequence"/>
</dbReference>
<evidence type="ECO:0000256" key="6">
    <source>
        <dbReference type="ARBA" id="ARBA00023136"/>
    </source>
</evidence>
<comment type="caution">
    <text evidence="9">The sequence shown here is derived from an EMBL/GenBank/DDBJ whole genome shotgun (WGS) entry which is preliminary data.</text>
</comment>
<comment type="subcellular location">
    <subcellularLocation>
        <location evidence="1">Membrane</location>
        <topology evidence="1">Multi-pass membrane protein</topology>
    </subcellularLocation>
</comment>
<dbReference type="STRING" id="1666912.Ga0058931_2319"/>
<reference evidence="9 10" key="1">
    <citation type="submission" date="2015-09" db="EMBL/GenBank/DDBJ databases">
        <title>Identification and resolution of microdiversity through metagenomic sequencing of parallel consortia.</title>
        <authorList>
            <person name="Nelson W.C."/>
            <person name="Romine M.F."/>
            <person name="Lindemann S.R."/>
        </authorList>
    </citation>
    <scope>NUCLEOTIDE SEQUENCE [LARGE SCALE GENOMIC DNA]</scope>
    <source>
        <strain evidence="9">HL-91</strain>
    </source>
</reference>
<feature type="transmembrane region" description="Helical" evidence="7">
    <location>
        <begin position="130"/>
        <end position="152"/>
    </location>
</feature>
<dbReference type="EMBL" id="LJSG01000013">
    <property type="protein sequence ID" value="KPP91889.1"/>
    <property type="molecule type" value="Genomic_DNA"/>
</dbReference>
<feature type="transmembrane region" description="Helical" evidence="7">
    <location>
        <begin position="350"/>
        <end position="371"/>
    </location>
</feature>
<evidence type="ECO:0000256" key="7">
    <source>
        <dbReference type="SAM" id="Phobius"/>
    </source>
</evidence>
<keyword evidence="11" id="KW-1185">Reference proteome</keyword>
<evidence type="ECO:0000256" key="3">
    <source>
        <dbReference type="ARBA" id="ARBA00022448"/>
    </source>
</evidence>
<dbReference type="InterPro" id="IPR050222">
    <property type="entry name" value="MATE_MdtK"/>
</dbReference>
<evidence type="ECO:0000256" key="5">
    <source>
        <dbReference type="ARBA" id="ARBA00022989"/>
    </source>
</evidence>
<name>A0A0N8K7J2_9RHOB</name>
<dbReference type="PATRIC" id="fig|1666912.4.peg.1521"/>
<keyword evidence="5 7" id="KW-1133">Transmembrane helix</keyword>
<dbReference type="OrthoDB" id="9789527at2"/>